<sequence>MGKTVADIILDYQKKKKLEDPESEKYHLIEAAAKLIKTEIKLLSTTTEHYPLSSENASEQENKKLLPSVLQHFLDIIIGTKASDLKKISIGQALVQDSRPRSLISPILFGVGVQLHCDFGSRLLVDELYRLGFSISYDEVLKYLQSAIIDKTPNFQVPTGHFCQWIADNVDHNIATIDGQNTFHGMGIIMCKSGPPDTKSNSLSERKIPRCKIRLNAANVSAEAKIEIRIFQSLKSNMNKIMFEELILNDMKQNLLDLLWIHAKCRVVVVDVLVGGMVWNVLRYAATVLVTIVKNGASKERVENNEEDLIFAFLLF</sequence>
<accession>A0A9P0CX59</accession>
<evidence type="ECO:0000313" key="2">
    <source>
        <dbReference type="Proteomes" id="UP001153636"/>
    </source>
</evidence>
<protein>
    <submittedName>
        <fullName evidence="1">Uncharacterized protein</fullName>
    </submittedName>
</protein>
<reference evidence="1" key="1">
    <citation type="submission" date="2022-01" db="EMBL/GenBank/DDBJ databases">
        <authorList>
            <person name="King R."/>
        </authorList>
    </citation>
    <scope>NUCLEOTIDE SEQUENCE</scope>
</reference>
<dbReference type="EMBL" id="OV651815">
    <property type="protein sequence ID" value="CAH1107833.1"/>
    <property type="molecule type" value="Genomic_DNA"/>
</dbReference>
<dbReference type="Proteomes" id="UP001153636">
    <property type="component" value="Chromosome 3"/>
</dbReference>
<keyword evidence="2" id="KW-1185">Reference proteome</keyword>
<name>A0A9P0CX59_9CUCU</name>
<dbReference type="OrthoDB" id="10069752at2759"/>
<organism evidence="1 2">
    <name type="scientific">Psylliodes chrysocephalus</name>
    <dbReference type="NCBI Taxonomy" id="3402493"/>
    <lineage>
        <taxon>Eukaryota</taxon>
        <taxon>Metazoa</taxon>
        <taxon>Ecdysozoa</taxon>
        <taxon>Arthropoda</taxon>
        <taxon>Hexapoda</taxon>
        <taxon>Insecta</taxon>
        <taxon>Pterygota</taxon>
        <taxon>Neoptera</taxon>
        <taxon>Endopterygota</taxon>
        <taxon>Coleoptera</taxon>
        <taxon>Polyphaga</taxon>
        <taxon>Cucujiformia</taxon>
        <taxon>Chrysomeloidea</taxon>
        <taxon>Chrysomelidae</taxon>
        <taxon>Galerucinae</taxon>
        <taxon>Alticini</taxon>
        <taxon>Psylliodes</taxon>
    </lineage>
</organism>
<gene>
    <name evidence="1" type="ORF">PSYICH_LOCUS8611</name>
</gene>
<proteinExistence type="predicted"/>
<evidence type="ECO:0000313" key="1">
    <source>
        <dbReference type="EMBL" id="CAH1107833.1"/>
    </source>
</evidence>
<dbReference type="AlphaFoldDB" id="A0A9P0CX59"/>